<organism evidence="1 2">
    <name type="scientific">Sorangium cellulosum</name>
    <name type="common">Polyangium cellulosum</name>
    <dbReference type="NCBI Taxonomy" id="56"/>
    <lineage>
        <taxon>Bacteria</taxon>
        <taxon>Pseudomonadati</taxon>
        <taxon>Myxococcota</taxon>
        <taxon>Polyangia</taxon>
        <taxon>Polyangiales</taxon>
        <taxon>Polyangiaceae</taxon>
        <taxon>Sorangium</taxon>
    </lineage>
</organism>
<dbReference type="AlphaFoldDB" id="A0A4V0NFN8"/>
<evidence type="ECO:0000313" key="2">
    <source>
        <dbReference type="Proteomes" id="UP000295497"/>
    </source>
</evidence>
<dbReference type="Proteomes" id="UP000295497">
    <property type="component" value="Chromosome"/>
</dbReference>
<protein>
    <submittedName>
        <fullName evidence="1">Uncharacterized protein</fullName>
    </submittedName>
</protein>
<reference evidence="1 2" key="1">
    <citation type="submission" date="2015-09" db="EMBL/GenBank/DDBJ databases">
        <title>Sorangium comparison.</title>
        <authorList>
            <person name="Zaburannyi N."/>
            <person name="Bunk B."/>
            <person name="Overmann J."/>
            <person name="Mueller R."/>
        </authorList>
    </citation>
    <scope>NUCLEOTIDE SEQUENCE [LARGE SCALE GENOMIC DNA]</scope>
    <source>
        <strain evidence="1 2">So ce836</strain>
    </source>
</reference>
<evidence type="ECO:0000313" key="1">
    <source>
        <dbReference type="EMBL" id="AUX30322.1"/>
    </source>
</evidence>
<name>A0A4V0NFN8_SORCE</name>
<accession>A0A4V0NFN8</accession>
<gene>
    <name evidence="1" type="ORF">SOCE836_024220</name>
</gene>
<proteinExistence type="predicted"/>
<sequence>MRPFPGCGRSARRREIRLKELPRKACERLVRQALGASIGREMLERIVALAGGHAFYLEASDRCAQGTRSGLRSFTIQ</sequence>
<dbReference type="EMBL" id="CP012672">
    <property type="protein sequence ID" value="AUX30322.1"/>
    <property type="molecule type" value="Genomic_DNA"/>
</dbReference>